<evidence type="ECO:0000256" key="1">
    <source>
        <dbReference type="SAM" id="SignalP"/>
    </source>
</evidence>
<dbReference type="RefSeq" id="WP_114955843.1">
    <property type="nucleotide sequence ID" value="NZ_JBHSJF010000006.1"/>
</dbReference>
<protein>
    <submittedName>
        <fullName evidence="2">Uncharacterized protein</fullName>
    </submittedName>
</protein>
<gene>
    <name evidence="2" type="ORF">ACFPFW_09470</name>
</gene>
<evidence type="ECO:0000313" key="3">
    <source>
        <dbReference type="Proteomes" id="UP001595796"/>
    </source>
</evidence>
<feature type="signal peptide" evidence="1">
    <location>
        <begin position="1"/>
        <end position="23"/>
    </location>
</feature>
<dbReference type="EMBL" id="JBHSJF010000006">
    <property type="protein sequence ID" value="MFC5068241.1"/>
    <property type="molecule type" value="Genomic_DNA"/>
</dbReference>
<organism evidence="2 3">
    <name type="scientific">Flaviflagellibacter deserti</name>
    <dbReference type="NCBI Taxonomy" id="2267266"/>
    <lineage>
        <taxon>Bacteria</taxon>
        <taxon>Pseudomonadati</taxon>
        <taxon>Pseudomonadota</taxon>
        <taxon>Alphaproteobacteria</taxon>
        <taxon>Hyphomicrobiales</taxon>
        <taxon>Flaviflagellibacter</taxon>
    </lineage>
</organism>
<name>A0ABV9Z285_9HYPH</name>
<evidence type="ECO:0000313" key="2">
    <source>
        <dbReference type="EMBL" id="MFC5068241.1"/>
    </source>
</evidence>
<dbReference type="Proteomes" id="UP001595796">
    <property type="component" value="Unassembled WGS sequence"/>
</dbReference>
<keyword evidence="3" id="KW-1185">Reference proteome</keyword>
<reference evidence="3" key="1">
    <citation type="journal article" date="2019" name="Int. J. Syst. Evol. Microbiol.">
        <title>The Global Catalogue of Microorganisms (GCM) 10K type strain sequencing project: providing services to taxonomists for standard genome sequencing and annotation.</title>
        <authorList>
            <consortium name="The Broad Institute Genomics Platform"/>
            <consortium name="The Broad Institute Genome Sequencing Center for Infectious Disease"/>
            <person name="Wu L."/>
            <person name="Ma J."/>
        </authorList>
    </citation>
    <scope>NUCLEOTIDE SEQUENCE [LARGE SCALE GENOMIC DNA]</scope>
    <source>
        <strain evidence="3">CGMCC 1.16444</strain>
    </source>
</reference>
<accession>A0ABV9Z285</accession>
<sequence>MKKMHFASLVALSLAMGTGAAFAQDKKEEMPGPAVEKYAKDFLAKWSKDPKLLAAIKASTAEHKKMSLDDVTVMDSQWRVAKSGPEKEKKAVDSLTELTKDSLEVNTKKGEELIKAARGNATSKFLTEQMEKAEPKGAVTEIFVMDGWGWNVGQTGGTSDYYQGDEGKWQKTFASDGVEVLPIVEEDGVRYSHVSLPIKDGDKNIGAVTIGVDVSKVK</sequence>
<keyword evidence="1" id="KW-0732">Signal</keyword>
<feature type="chain" id="PRO_5045849664" evidence="1">
    <location>
        <begin position="24"/>
        <end position="218"/>
    </location>
</feature>
<proteinExistence type="predicted"/>
<comment type="caution">
    <text evidence="2">The sequence shown here is derived from an EMBL/GenBank/DDBJ whole genome shotgun (WGS) entry which is preliminary data.</text>
</comment>